<comment type="caution">
    <text evidence="2">The sequence shown here is derived from an EMBL/GenBank/DDBJ whole genome shotgun (WGS) entry which is preliminary data.</text>
</comment>
<dbReference type="EMBL" id="SPLM01000073">
    <property type="protein sequence ID" value="TMW63049.1"/>
    <property type="molecule type" value="Genomic_DNA"/>
</dbReference>
<dbReference type="SUPFAM" id="SSF52058">
    <property type="entry name" value="L domain-like"/>
    <property type="match status" value="1"/>
</dbReference>
<dbReference type="InterPro" id="IPR042655">
    <property type="entry name" value="LRC72"/>
</dbReference>
<keyword evidence="3" id="KW-1185">Reference proteome</keyword>
<dbReference type="PANTHER" id="PTHR46759">
    <property type="entry name" value="LEUCINE-RICH REPEAT-CONTAINING PROTEIN 72"/>
    <property type="match status" value="1"/>
</dbReference>
<accession>A0A8K1CHB2</accession>
<gene>
    <name evidence="2" type="ORF">Poli38472_005667</name>
</gene>
<dbReference type="Proteomes" id="UP000794436">
    <property type="component" value="Unassembled WGS sequence"/>
</dbReference>
<name>A0A8K1CHB2_PYTOL</name>
<dbReference type="PROSITE" id="PS51450">
    <property type="entry name" value="LRR"/>
    <property type="match status" value="1"/>
</dbReference>
<dbReference type="SMART" id="SM00365">
    <property type="entry name" value="LRR_SD22"/>
    <property type="match status" value="2"/>
</dbReference>
<evidence type="ECO:0000313" key="2">
    <source>
        <dbReference type="EMBL" id="TMW63049.1"/>
    </source>
</evidence>
<dbReference type="Gene3D" id="3.80.10.10">
    <property type="entry name" value="Ribonuclease Inhibitor"/>
    <property type="match status" value="1"/>
</dbReference>
<evidence type="ECO:0000256" key="1">
    <source>
        <dbReference type="SAM" id="MobiDB-lite"/>
    </source>
</evidence>
<dbReference type="AlphaFoldDB" id="A0A8K1CHB2"/>
<proteinExistence type="predicted"/>
<dbReference type="InterPro" id="IPR001611">
    <property type="entry name" value="Leu-rich_rpt"/>
</dbReference>
<dbReference type="InterPro" id="IPR032675">
    <property type="entry name" value="LRR_dom_sf"/>
</dbReference>
<organism evidence="2 3">
    <name type="scientific">Pythium oligandrum</name>
    <name type="common">Mycoparasitic fungus</name>
    <dbReference type="NCBI Taxonomy" id="41045"/>
    <lineage>
        <taxon>Eukaryota</taxon>
        <taxon>Sar</taxon>
        <taxon>Stramenopiles</taxon>
        <taxon>Oomycota</taxon>
        <taxon>Peronosporomycetes</taxon>
        <taxon>Pythiales</taxon>
        <taxon>Pythiaceae</taxon>
        <taxon>Pythium</taxon>
    </lineage>
</organism>
<dbReference type="PANTHER" id="PTHR46759:SF1">
    <property type="entry name" value="LEUCINE-RICH REPEAT-CONTAINING PROTEIN 72"/>
    <property type="match status" value="1"/>
</dbReference>
<reference evidence="2" key="1">
    <citation type="submission" date="2019-03" db="EMBL/GenBank/DDBJ databases">
        <title>Long read genome sequence of the mycoparasitic Pythium oligandrum ATCC 38472 isolated from sugarbeet rhizosphere.</title>
        <authorList>
            <person name="Gaulin E."/>
        </authorList>
    </citation>
    <scope>NUCLEOTIDE SEQUENCE</scope>
    <source>
        <strain evidence="2">ATCC 38472_TT</strain>
    </source>
</reference>
<dbReference type="OrthoDB" id="1517790at2759"/>
<protein>
    <submittedName>
        <fullName evidence="2">Uncharacterized protein</fullName>
    </submittedName>
</protein>
<feature type="region of interest" description="Disordered" evidence="1">
    <location>
        <begin position="410"/>
        <end position="433"/>
    </location>
</feature>
<feature type="compositionally biased region" description="Polar residues" evidence="1">
    <location>
        <begin position="416"/>
        <end position="433"/>
    </location>
</feature>
<sequence>MAPTQADARVRLADPLAELPIKNFKYVKNCTELYLAKRGITKIAHFEPFVNLEVLWINDNEIEQLDGLDTCFRIKQLYAQNNRIRSLDDSSLRHFKFLQELRLYDNKLRDFPSTLEALGRLHRLEDLDLFGNPIEEEENYRLHVIKAIPSLLVFDRHVITDEERAKAQRLRGDLLGEKRSKSRKKKSEVIAGAPPQTMSGTVKMLFREVKAIQRGREANAKAAAAQEVLEMSKTQQELSSLASHHQRKTKMANQENLGDLDEWELSALEKQFHQLETKKHTGLTRDQLPNLLRYLEDRGFSVICDGVSVVADRHDVLGNLLFGVNAASGQKIAWKDWKRILSSSHLRCEFMQPHILHATSSKHFETASTLQRRLLSISDESTRVKLSQELHILSQRAYHLKSVAEKLEQIPETRESVTPSASSRLSSPQTHDSQLTPRTRFFITSFRRTTSPTVTFHELKEQCAQVNNGMASKYKLHSKDMNKYLLRKAPATSTLVRKDLNL</sequence>
<evidence type="ECO:0000313" key="3">
    <source>
        <dbReference type="Proteomes" id="UP000794436"/>
    </source>
</evidence>
<dbReference type="Pfam" id="PF14580">
    <property type="entry name" value="LRR_9"/>
    <property type="match status" value="1"/>
</dbReference>